<sequence>MIQVDDRGKILYKRALTSDLKCRNRAGDFARSLINPPRKRFRSFSRASTLLSYKGKLLFLLSGKKGPTEPLPRAPASRSGVSAQVVCVLFARLMRNVTKMGLEKNF</sequence>
<name>A0A834IWH4_RHYFE</name>
<organism evidence="1 2">
    <name type="scientific">Rhynchophorus ferrugineus</name>
    <name type="common">Red palm weevil</name>
    <name type="synonym">Curculio ferrugineus</name>
    <dbReference type="NCBI Taxonomy" id="354439"/>
    <lineage>
        <taxon>Eukaryota</taxon>
        <taxon>Metazoa</taxon>
        <taxon>Ecdysozoa</taxon>
        <taxon>Arthropoda</taxon>
        <taxon>Hexapoda</taxon>
        <taxon>Insecta</taxon>
        <taxon>Pterygota</taxon>
        <taxon>Neoptera</taxon>
        <taxon>Endopterygota</taxon>
        <taxon>Coleoptera</taxon>
        <taxon>Polyphaga</taxon>
        <taxon>Cucujiformia</taxon>
        <taxon>Curculionidae</taxon>
        <taxon>Dryophthorinae</taxon>
        <taxon>Rhynchophorus</taxon>
    </lineage>
</organism>
<keyword evidence="2" id="KW-1185">Reference proteome</keyword>
<evidence type="ECO:0000313" key="2">
    <source>
        <dbReference type="Proteomes" id="UP000625711"/>
    </source>
</evidence>
<proteinExistence type="predicted"/>
<gene>
    <name evidence="1" type="ORF">GWI33_004622</name>
</gene>
<protein>
    <submittedName>
        <fullName evidence="1">Uncharacterized protein</fullName>
    </submittedName>
</protein>
<dbReference type="Proteomes" id="UP000625711">
    <property type="component" value="Unassembled WGS sequence"/>
</dbReference>
<reference evidence="1" key="1">
    <citation type="submission" date="2020-08" db="EMBL/GenBank/DDBJ databases">
        <title>Genome sequencing and assembly of the red palm weevil Rhynchophorus ferrugineus.</title>
        <authorList>
            <person name="Dias G.B."/>
            <person name="Bergman C.M."/>
            <person name="Manee M."/>
        </authorList>
    </citation>
    <scope>NUCLEOTIDE SEQUENCE</scope>
    <source>
        <strain evidence="1">AA-2017</strain>
        <tissue evidence="1">Whole larva</tissue>
    </source>
</reference>
<evidence type="ECO:0000313" key="1">
    <source>
        <dbReference type="EMBL" id="KAF7286582.1"/>
    </source>
</evidence>
<comment type="caution">
    <text evidence="1">The sequence shown here is derived from an EMBL/GenBank/DDBJ whole genome shotgun (WGS) entry which is preliminary data.</text>
</comment>
<dbReference type="EMBL" id="JAACXV010000023">
    <property type="protein sequence ID" value="KAF7286582.1"/>
    <property type="molecule type" value="Genomic_DNA"/>
</dbReference>
<dbReference type="AlphaFoldDB" id="A0A834IWH4"/>
<accession>A0A834IWH4</accession>